<dbReference type="AlphaFoldDB" id="A0A511SXM6"/>
<reference evidence="2 3" key="1">
    <citation type="submission" date="2016-10" db="EMBL/GenBank/DDBJ databases">
        <authorList>
            <person name="Varghese N."/>
            <person name="Submissions S."/>
        </authorList>
    </citation>
    <scope>NUCLEOTIDE SEQUENCE [LARGE SCALE GENOMIC DNA]</scope>
    <source>
        <strain evidence="2 3">DSM 16525</strain>
    </source>
</reference>
<dbReference type="STRING" id="1334629.MFUL124B02_35360"/>
<dbReference type="Proteomes" id="UP000321514">
    <property type="component" value="Unassembled WGS sequence"/>
</dbReference>
<evidence type="ECO:0000313" key="3">
    <source>
        <dbReference type="Proteomes" id="UP000183760"/>
    </source>
</evidence>
<evidence type="ECO:0000313" key="1">
    <source>
        <dbReference type="EMBL" id="GEN06063.1"/>
    </source>
</evidence>
<evidence type="ECO:0000313" key="4">
    <source>
        <dbReference type="Proteomes" id="UP000321514"/>
    </source>
</evidence>
<accession>A0A511SXM6</accession>
<dbReference type="EMBL" id="BJXR01000014">
    <property type="protein sequence ID" value="GEN06063.1"/>
    <property type="molecule type" value="Genomic_DNA"/>
</dbReference>
<dbReference type="Proteomes" id="UP000183760">
    <property type="component" value="Unassembled WGS sequence"/>
</dbReference>
<proteinExistence type="predicted"/>
<comment type="caution">
    <text evidence="1">The sequence shown here is derived from an EMBL/GenBank/DDBJ whole genome shotgun (WGS) entry which is preliminary data.</text>
</comment>
<name>A0A511SXM6_MYXFU</name>
<dbReference type="EMBL" id="FOIB01000002">
    <property type="protein sequence ID" value="SET59712.1"/>
    <property type="molecule type" value="Genomic_DNA"/>
</dbReference>
<sequence>MHGDWRSVGDSREETSLVFRRLDARTVRVLGGPREMLTVLEDFARGEGGAAAGVLEPGVCASWRGWRLDVDATQVMGRASYEQLMGQGGLQPMRVATGLSGRGRELSVFTEDARTGREDFRYTLLLGDVVLGIRGEVDLPERHVYDVTLRGVAHLLVRALRRVHARCAAHGDTAVLVFTAQEAEQLRQGARDWCAATGDEGCPEWVLRVADAESAEEALRGLITSTDDAARIAERLLELGAFLLESEAAMSRDWPGVELPAWRQE</sequence>
<protein>
    <submittedName>
        <fullName evidence="1">Uncharacterized protein</fullName>
    </submittedName>
</protein>
<evidence type="ECO:0000313" key="2">
    <source>
        <dbReference type="EMBL" id="SET59712.1"/>
    </source>
</evidence>
<reference evidence="1 4" key="2">
    <citation type="submission" date="2019-07" db="EMBL/GenBank/DDBJ databases">
        <title>Whole genome shotgun sequence of Myxococcus fulvus NBRC 100333.</title>
        <authorList>
            <person name="Hosoyama A."/>
            <person name="Uohara A."/>
            <person name="Ohji S."/>
            <person name="Ichikawa N."/>
        </authorList>
    </citation>
    <scope>NUCLEOTIDE SEQUENCE [LARGE SCALE GENOMIC DNA]</scope>
    <source>
        <strain evidence="1 4">NBRC 100333</strain>
    </source>
</reference>
<organism evidence="1 4">
    <name type="scientific">Myxococcus fulvus</name>
    <dbReference type="NCBI Taxonomy" id="33"/>
    <lineage>
        <taxon>Bacteria</taxon>
        <taxon>Pseudomonadati</taxon>
        <taxon>Myxococcota</taxon>
        <taxon>Myxococcia</taxon>
        <taxon>Myxococcales</taxon>
        <taxon>Cystobacterineae</taxon>
        <taxon>Myxococcaceae</taxon>
        <taxon>Myxococcus</taxon>
    </lineage>
</organism>
<keyword evidence="3" id="KW-1185">Reference proteome</keyword>
<gene>
    <name evidence="1" type="ORF">MFU01_11000</name>
    <name evidence="2" type="ORF">SAMN05443572_102824</name>
</gene>